<feature type="domain" description="Methyltransferase type 12" evidence="1">
    <location>
        <begin position="75"/>
        <end position="170"/>
    </location>
</feature>
<name>A0ABW3AXD4_9SPHI</name>
<proteinExistence type="predicted"/>
<dbReference type="EMBL" id="JBHTHZ010000013">
    <property type="protein sequence ID" value="MFD0795044.1"/>
    <property type="molecule type" value="Genomic_DNA"/>
</dbReference>
<sequence length="325" mass="37163">MNNHFKTLEPLIKLKSNIADAEEFHAIVNVVFHDVEAKYYDKLHQDMWKSLPSQYRLLVDNIRPYLTNLRKIKLLDIGCGTGLATQMLLEAGTKELIGKITLLDTSPVMLNEAQKRSRKWGKETEIVNGEINALSGEFDMIIISSVLHHIPDLDSFLKKISDLQAKGGILITIHDPSSEAMHSDIYLDRCREFTEYQKQTKPALTLADRIINKLRRTFWPQNYLDKVNTILINKKVINEPLTGEEIWSVTDIHVEGLPYSKNDGVSKQMLTDALSAYQLINYSTYDFFGTPISNLTSLYLKKEQELSLKGDLNGRNFSSTWIKTK</sequence>
<comment type="caution">
    <text evidence="2">The sequence shown here is derived from an EMBL/GenBank/DDBJ whole genome shotgun (WGS) entry which is preliminary data.</text>
</comment>
<dbReference type="RefSeq" id="WP_377117042.1">
    <property type="nucleotide sequence ID" value="NZ_JBHTHZ010000013.1"/>
</dbReference>
<protein>
    <submittedName>
        <fullName evidence="2">Class I SAM-dependent methyltransferase</fullName>
        <ecNumber evidence="2">2.1.1.-</ecNumber>
    </submittedName>
</protein>
<dbReference type="SUPFAM" id="SSF53335">
    <property type="entry name" value="S-adenosyl-L-methionine-dependent methyltransferases"/>
    <property type="match status" value="1"/>
</dbReference>
<dbReference type="GO" id="GO:0032259">
    <property type="term" value="P:methylation"/>
    <property type="evidence" value="ECO:0007669"/>
    <property type="project" value="UniProtKB-KW"/>
</dbReference>
<evidence type="ECO:0000313" key="2">
    <source>
        <dbReference type="EMBL" id="MFD0795044.1"/>
    </source>
</evidence>
<keyword evidence="2" id="KW-0808">Transferase</keyword>
<dbReference type="Gene3D" id="3.40.50.150">
    <property type="entry name" value="Vaccinia Virus protein VP39"/>
    <property type="match status" value="1"/>
</dbReference>
<dbReference type="EC" id="2.1.1.-" evidence="2"/>
<accession>A0ABW3AXD4</accession>
<dbReference type="Proteomes" id="UP001597010">
    <property type="component" value="Unassembled WGS sequence"/>
</dbReference>
<organism evidence="2 3">
    <name type="scientific">Mucilaginibacter litoreus</name>
    <dbReference type="NCBI Taxonomy" id="1048221"/>
    <lineage>
        <taxon>Bacteria</taxon>
        <taxon>Pseudomonadati</taxon>
        <taxon>Bacteroidota</taxon>
        <taxon>Sphingobacteriia</taxon>
        <taxon>Sphingobacteriales</taxon>
        <taxon>Sphingobacteriaceae</taxon>
        <taxon>Mucilaginibacter</taxon>
    </lineage>
</organism>
<dbReference type="InterPro" id="IPR013217">
    <property type="entry name" value="Methyltransf_12"/>
</dbReference>
<dbReference type="GO" id="GO:0008168">
    <property type="term" value="F:methyltransferase activity"/>
    <property type="evidence" value="ECO:0007669"/>
    <property type="project" value="UniProtKB-KW"/>
</dbReference>
<dbReference type="InterPro" id="IPR029063">
    <property type="entry name" value="SAM-dependent_MTases_sf"/>
</dbReference>
<evidence type="ECO:0000313" key="3">
    <source>
        <dbReference type="Proteomes" id="UP001597010"/>
    </source>
</evidence>
<gene>
    <name evidence="2" type="ORF">ACFQZX_15590</name>
</gene>
<keyword evidence="3" id="KW-1185">Reference proteome</keyword>
<dbReference type="CDD" id="cd02440">
    <property type="entry name" value="AdoMet_MTases"/>
    <property type="match status" value="1"/>
</dbReference>
<dbReference type="PANTHER" id="PTHR43861">
    <property type="entry name" value="TRANS-ACONITATE 2-METHYLTRANSFERASE-RELATED"/>
    <property type="match status" value="1"/>
</dbReference>
<reference evidence="3" key="1">
    <citation type="journal article" date="2019" name="Int. J. Syst. Evol. Microbiol.">
        <title>The Global Catalogue of Microorganisms (GCM) 10K type strain sequencing project: providing services to taxonomists for standard genome sequencing and annotation.</title>
        <authorList>
            <consortium name="The Broad Institute Genomics Platform"/>
            <consortium name="The Broad Institute Genome Sequencing Center for Infectious Disease"/>
            <person name="Wu L."/>
            <person name="Ma J."/>
        </authorList>
    </citation>
    <scope>NUCLEOTIDE SEQUENCE [LARGE SCALE GENOMIC DNA]</scope>
    <source>
        <strain evidence="3">CCUG 61484</strain>
    </source>
</reference>
<keyword evidence="2" id="KW-0489">Methyltransferase</keyword>
<evidence type="ECO:0000259" key="1">
    <source>
        <dbReference type="Pfam" id="PF08242"/>
    </source>
</evidence>
<dbReference type="Pfam" id="PF08242">
    <property type="entry name" value="Methyltransf_12"/>
    <property type="match status" value="1"/>
</dbReference>